<dbReference type="InterPro" id="IPR001509">
    <property type="entry name" value="Epimerase_deHydtase"/>
</dbReference>
<evidence type="ECO:0000313" key="3">
    <source>
        <dbReference type="EMBL" id="PJA45310.1"/>
    </source>
</evidence>
<evidence type="ECO:0000313" key="4">
    <source>
        <dbReference type="Proteomes" id="UP000229385"/>
    </source>
</evidence>
<dbReference type="Proteomes" id="UP000229385">
    <property type="component" value="Unassembled WGS sequence"/>
</dbReference>
<keyword evidence="1" id="KW-0520">NAD</keyword>
<dbReference type="InterPro" id="IPR036291">
    <property type="entry name" value="NAD(P)-bd_dom_sf"/>
</dbReference>
<dbReference type="EMBL" id="PFWU01000044">
    <property type="protein sequence ID" value="PJA45310.1"/>
    <property type="molecule type" value="Genomic_DNA"/>
</dbReference>
<dbReference type="Gene3D" id="3.90.25.10">
    <property type="entry name" value="UDP-galactose 4-epimerase, domain 1"/>
    <property type="match status" value="1"/>
</dbReference>
<evidence type="ECO:0000256" key="1">
    <source>
        <dbReference type="ARBA" id="ARBA00023027"/>
    </source>
</evidence>
<proteinExistence type="predicted"/>
<feature type="domain" description="NAD-dependent epimerase/dehydratase" evidence="2">
    <location>
        <begin position="6"/>
        <end position="247"/>
    </location>
</feature>
<dbReference type="PRINTS" id="PR01713">
    <property type="entry name" value="NUCEPIMERASE"/>
</dbReference>
<organism evidence="3 4">
    <name type="scientific">Candidatus Uhrbacteria bacterium CG_4_9_14_3_um_filter_50_9</name>
    <dbReference type="NCBI Taxonomy" id="1975035"/>
    <lineage>
        <taxon>Bacteria</taxon>
        <taxon>Candidatus Uhriibacteriota</taxon>
    </lineage>
</organism>
<accession>A0A2M7XBQ3</accession>
<comment type="caution">
    <text evidence="3">The sequence shown here is derived from an EMBL/GenBank/DDBJ whole genome shotgun (WGS) entry which is preliminary data.</text>
</comment>
<sequence>MQPSTILVTGGAGFIGSHLVKRLAREGHNVVIVDNFNDYYEPALKEARINTFLKDVTFNVERVDIADYDALKNVFEKYAIDYISHQAAQAGVRYSIDAPLVYGQSNLIGTLNILQLAREFEVRGITLASSSSVYGDAQTFPLKESHMSDEPISLYAATKRSTELLAHAYHHLYNIPITCLRYFTVYGPWGRPDMAIFKFTKAALEGTPIDIYGHGEMGRDFTYIDDIIDGITRAIEKNPAWEIINLGCGKPERLMNFISSIETHTNKTIEKNMLPMQPGDVKETWADISHAQDVLGWNPVTRLDEGIKQFVNWYENGYQA</sequence>
<dbReference type="AlphaFoldDB" id="A0A2M7XBQ3"/>
<name>A0A2M7XBQ3_9BACT</name>
<dbReference type="Gene3D" id="3.40.50.720">
    <property type="entry name" value="NAD(P)-binding Rossmann-like Domain"/>
    <property type="match status" value="1"/>
</dbReference>
<gene>
    <name evidence="3" type="ORF">CO174_03955</name>
</gene>
<reference evidence="4" key="1">
    <citation type="submission" date="2017-09" db="EMBL/GenBank/DDBJ databases">
        <title>Depth-based differentiation of microbial function through sediment-hosted aquifers and enrichment of novel symbionts in the deep terrestrial subsurface.</title>
        <authorList>
            <person name="Probst A.J."/>
            <person name="Ladd B."/>
            <person name="Jarett J.K."/>
            <person name="Geller-Mcgrath D.E."/>
            <person name="Sieber C.M.K."/>
            <person name="Emerson J.B."/>
            <person name="Anantharaman K."/>
            <person name="Thomas B.C."/>
            <person name="Malmstrom R."/>
            <person name="Stieglmeier M."/>
            <person name="Klingl A."/>
            <person name="Woyke T."/>
            <person name="Ryan C.M."/>
            <person name="Banfield J.F."/>
        </authorList>
    </citation>
    <scope>NUCLEOTIDE SEQUENCE [LARGE SCALE GENOMIC DNA]</scope>
</reference>
<dbReference type="PANTHER" id="PTHR43574">
    <property type="entry name" value="EPIMERASE-RELATED"/>
    <property type="match status" value="1"/>
</dbReference>
<dbReference type="SUPFAM" id="SSF51735">
    <property type="entry name" value="NAD(P)-binding Rossmann-fold domains"/>
    <property type="match status" value="1"/>
</dbReference>
<dbReference type="Pfam" id="PF01370">
    <property type="entry name" value="Epimerase"/>
    <property type="match status" value="1"/>
</dbReference>
<evidence type="ECO:0000259" key="2">
    <source>
        <dbReference type="Pfam" id="PF01370"/>
    </source>
</evidence>
<protein>
    <recommendedName>
        <fullName evidence="2">NAD-dependent epimerase/dehydratase domain-containing protein</fullName>
    </recommendedName>
</protein>